<dbReference type="PANTHER" id="PTHR43335">
    <property type="entry name" value="ABC TRANSPORTER, ATP-BINDING PROTEIN"/>
    <property type="match status" value="1"/>
</dbReference>
<comment type="similarity">
    <text evidence="1">Belongs to the ABC transporter superfamily.</text>
</comment>
<keyword evidence="2" id="KW-0813">Transport</keyword>
<dbReference type="Proteomes" id="UP001501414">
    <property type="component" value="Unassembled WGS sequence"/>
</dbReference>
<protein>
    <recommendedName>
        <fullName evidence="6">ABC transporter domain-containing protein</fullName>
    </recommendedName>
</protein>
<feature type="compositionally biased region" description="Pro residues" evidence="5">
    <location>
        <begin position="339"/>
        <end position="353"/>
    </location>
</feature>
<proteinExistence type="inferred from homology"/>
<sequence length="395" mass="41603">MCYRPTAGDRRCANLIGSQLTDGQVEVVVRLVGIHHTHASGIVALRGVDLVVDPAAPTVLRGPDGAGKTTLLRVAAGAIVPTAGEIEDRPDVVGFLPDRFPARMKLPPRRWLDHMARIRGIDPDDAGDRADELLEELGYAGADDEPMAELSRSDAQKIGLVQALACDPDVLVLDEPWSGLDDDAADVLTRLLAERSGGLLLTDRTGTAAGFAGARLHRLRHGRLAAASDPDSVPLRTAPPPGSVMRLDLACAGDPRPVLESLPPARVEAAAPGRLTVRVPAPESDAWLMAALAAGCAVRSVRPVRRENPASAGPVDPSTADGPARPPREDNPPADGPSRRPPVPDGPPRPPVPDGASRPAVPDGPPRPPRSSRPPREPAAPEPPRRPRGPVEPQW</sequence>
<feature type="region of interest" description="Disordered" evidence="5">
    <location>
        <begin position="306"/>
        <end position="395"/>
    </location>
</feature>
<dbReference type="InterPro" id="IPR003593">
    <property type="entry name" value="AAA+_ATPase"/>
</dbReference>
<comment type="caution">
    <text evidence="7">The sequence shown here is derived from an EMBL/GenBank/DDBJ whole genome shotgun (WGS) entry which is preliminary data.</text>
</comment>
<dbReference type="Pfam" id="PF00005">
    <property type="entry name" value="ABC_tran"/>
    <property type="match status" value="1"/>
</dbReference>
<evidence type="ECO:0000256" key="5">
    <source>
        <dbReference type="SAM" id="MobiDB-lite"/>
    </source>
</evidence>
<keyword evidence="8" id="KW-1185">Reference proteome</keyword>
<feature type="compositionally biased region" description="Pro residues" evidence="5">
    <location>
        <begin position="362"/>
        <end position="382"/>
    </location>
</feature>
<reference evidence="7 8" key="1">
    <citation type="journal article" date="2019" name="Int. J. Syst. Evol. Microbiol.">
        <title>The Global Catalogue of Microorganisms (GCM) 10K type strain sequencing project: providing services to taxonomists for standard genome sequencing and annotation.</title>
        <authorList>
            <consortium name="The Broad Institute Genomics Platform"/>
            <consortium name="The Broad Institute Genome Sequencing Center for Infectious Disease"/>
            <person name="Wu L."/>
            <person name="Ma J."/>
        </authorList>
    </citation>
    <scope>NUCLEOTIDE SEQUENCE [LARGE SCALE GENOMIC DNA]</scope>
    <source>
        <strain evidence="7 8">JCM 11896</strain>
    </source>
</reference>
<keyword evidence="4" id="KW-0067">ATP-binding</keyword>
<feature type="domain" description="ABC transporter" evidence="6">
    <location>
        <begin position="29"/>
        <end position="246"/>
    </location>
</feature>
<organism evidence="7 8">
    <name type="scientific">Pseudonocardia kongjuensis</name>
    <dbReference type="NCBI Taxonomy" id="102227"/>
    <lineage>
        <taxon>Bacteria</taxon>
        <taxon>Bacillati</taxon>
        <taxon>Actinomycetota</taxon>
        <taxon>Actinomycetes</taxon>
        <taxon>Pseudonocardiales</taxon>
        <taxon>Pseudonocardiaceae</taxon>
        <taxon>Pseudonocardia</taxon>
    </lineage>
</organism>
<evidence type="ECO:0000313" key="8">
    <source>
        <dbReference type="Proteomes" id="UP001501414"/>
    </source>
</evidence>
<dbReference type="PROSITE" id="PS50893">
    <property type="entry name" value="ABC_TRANSPORTER_2"/>
    <property type="match status" value="1"/>
</dbReference>
<dbReference type="EMBL" id="BAAAJK010000003">
    <property type="protein sequence ID" value="GAA1381571.1"/>
    <property type="molecule type" value="Genomic_DNA"/>
</dbReference>
<evidence type="ECO:0000256" key="2">
    <source>
        <dbReference type="ARBA" id="ARBA00022448"/>
    </source>
</evidence>
<accession>A0ABN1XH44</accession>
<dbReference type="SUPFAM" id="SSF52540">
    <property type="entry name" value="P-loop containing nucleoside triphosphate hydrolases"/>
    <property type="match status" value="1"/>
</dbReference>
<dbReference type="InterPro" id="IPR027417">
    <property type="entry name" value="P-loop_NTPase"/>
</dbReference>
<dbReference type="SMART" id="SM00382">
    <property type="entry name" value="AAA"/>
    <property type="match status" value="1"/>
</dbReference>
<keyword evidence="3" id="KW-0547">Nucleotide-binding</keyword>
<dbReference type="Gene3D" id="3.40.50.300">
    <property type="entry name" value="P-loop containing nucleotide triphosphate hydrolases"/>
    <property type="match status" value="1"/>
</dbReference>
<evidence type="ECO:0000256" key="4">
    <source>
        <dbReference type="ARBA" id="ARBA00022840"/>
    </source>
</evidence>
<evidence type="ECO:0000259" key="6">
    <source>
        <dbReference type="PROSITE" id="PS50893"/>
    </source>
</evidence>
<dbReference type="InterPro" id="IPR003439">
    <property type="entry name" value="ABC_transporter-like_ATP-bd"/>
</dbReference>
<gene>
    <name evidence="7" type="ORF">GCM10009613_07770</name>
</gene>
<evidence type="ECO:0000256" key="1">
    <source>
        <dbReference type="ARBA" id="ARBA00005417"/>
    </source>
</evidence>
<name>A0ABN1XH44_9PSEU</name>
<evidence type="ECO:0000256" key="3">
    <source>
        <dbReference type="ARBA" id="ARBA00022741"/>
    </source>
</evidence>
<evidence type="ECO:0000313" key="7">
    <source>
        <dbReference type="EMBL" id="GAA1381571.1"/>
    </source>
</evidence>